<feature type="binding site" evidence="8">
    <location>
        <begin position="279"/>
        <end position="280"/>
    </location>
    <ligand>
        <name>carbamoyl phosphate</name>
        <dbReference type="ChEBI" id="CHEBI:58228"/>
    </ligand>
</feature>
<evidence type="ECO:0000256" key="7">
    <source>
        <dbReference type="ARBA" id="ARBA00048772"/>
    </source>
</evidence>
<evidence type="ECO:0000256" key="8">
    <source>
        <dbReference type="HAMAP-Rule" id="MF_01109"/>
    </source>
</evidence>
<dbReference type="PRINTS" id="PR00102">
    <property type="entry name" value="OTCASE"/>
</dbReference>
<evidence type="ECO:0000256" key="3">
    <source>
        <dbReference type="ARBA" id="ARBA00007805"/>
    </source>
</evidence>
<evidence type="ECO:0000259" key="10">
    <source>
        <dbReference type="Pfam" id="PF02729"/>
    </source>
</evidence>
<evidence type="ECO:0000256" key="4">
    <source>
        <dbReference type="ARBA" id="ARBA00013007"/>
    </source>
</evidence>
<comment type="similarity">
    <text evidence="3 8">Belongs to the aspartate/ornithine carbamoyltransferase superfamily. OTCase family.</text>
</comment>
<feature type="domain" description="Aspartate/ornithine carbamoyltransferase carbamoyl-P binding" evidence="10">
    <location>
        <begin position="17"/>
        <end position="157"/>
    </location>
</feature>
<dbReference type="OrthoDB" id="9802587at2"/>
<dbReference type="PANTHER" id="PTHR45753">
    <property type="entry name" value="ORNITHINE CARBAMOYLTRANSFERASE, MITOCHONDRIAL"/>
    <property type="match status" value="1"/>
</dbReference>
<dbReference type="InterPro" id="IPR006131">
    <property type="entry name" value="Asp_carbamoyltransf_Asp/Orn-bd"/>
</dbReference>
<sequence length="319" mass="35575">MAETETQQQLAINLKGRDFLGMSDFSTEELQYLIDQAIELKRKLKAGEVYQPLKGKTLGMIFEKSSTRTRVSFEVGMYQLGGQALFLSKNDLQLGRGETVWDTAQTMSRYLDGIMIRTHAHRKVIDLARGATIPVINGLTERSHPCQALADYQTVLEHKGRLRGLKVAYIGDGNNMVHSLMMGAAKLGIDFAVASPKGYEPDKRIIESTQDIADQNGVKLTVTYDPKEAVAGADVVYTDVWASMGFEEEQKDRELAFQNFQVNEELTKLAKPDYLFMHCLPAHRGEEVSEGVIDGPNSIIFDQAENRLHAQKAIMAAIM</sequence>
<dbReference type="NCBIfam" id="NF001986">
    <property type="entry name" value="PRK00779.1"/>
    <property type="match status" value="1"/>
</dbReference>
<dbReference type="PROSITE" id="PS00097">
    <property type="entry name" value="CARBAMOYLTRANSFERASE"/>
    <property type="match status" value="1"/>
</dbReference>
<dbReference type="InterPro" id="IPR024904">
    <property type="entry name" value="OTCase_ArgI"/>
</dbReference>
<dbReference type="GO" id="GO:0042450">
    <property type="term" value="P:L-arginine biosynthetic process via ornithine"/>
    <property type="evidence" value="ECO:0007669"/>
    <property type="project" value="UniProtKB-UniRule"/>
</dbReference>
<dbReference type="EMBL" id="SMRT01000016">
    <property type="protein sequence ID" value="TDF93473.1"/>
    <property type="molecule type" value="Genomic_DNA"/>
</dbReference>
<evidence type="ECO:0000256" key="6">
    <source>
        <dbReference type="ARBA" id="ARBA00022679"/>
    </source>
</evidence>
<dbReference type="EC" id="2.1.3.3" evidence="4 8"/>
<feature type="binding site" evidence="8">
    <location>
        <begin position="66"/>
        <end position="69"/>
    </location>
    <ligand>
        <name>carbamoyl phosphate</name>
        <dbReference type="ChEBI" id="CHEBI:58228"/>
    </ligand>
</feature>
<dbReference type="SUPFAM" id="SSF53671">
    <property type="entry name" value="Aspartate/ornithine carbamoyltransferase"/>
    <property type="match status" value="1"/>
</dbReference>
<dbReference type="Gene3D" id="3.40.50.1370">
    <property type="entry name" value="Aspartate/ornithine carbamoyltransferase"/>
    <property type="match status" value="2"/>
</dbReference>
<comment type="caution">
    <text evidence="11">The sequence shown here is derived from an EMBL/GenBank/DDBJ whole genome shotgun (WGS) entry which is preliminary data.</text>
</comment>
<gene>
    <name evidence="11" type="primary">argF</name>
    <name evidence="11" type="ORF">E1757_26430</name>
</gene>
<feature type="binding site" evidence="8">
    <location>
        <position position="117"/>
    </location>
    <ligand>
        <name>carbamoyl phosphate</name>
        <dbReference type="ChEBI" id="CHEBI:58228"/>
    </ligand>
</feature>
<feature type="binding site" evidence="8">
    <location>
        <position position="175"/>
    </location>
    <ligand>
        <name>L-ornithine</name>
        <dbReference type="ChEBI" id="CHEBI:46911"/>
    </ligand>
</feature>
<dbReference type="AlphaFoldDB" id="A0A4R5KE05"/>
<dbReference type="InterPro" id="IPR002292">
    <property type="entry name" value="Orn/put_carbamltrans"/>
</dbReference>
<name>A0A4R5KE05_9BACL</name>
<dbReference type="RefSeq" id="WP_133233860.1">
    <property type="nucleotide sequence ID" value="NZ_SMRT01000016.1"/>
</dbReference>
<evidence type="ECO:0000259" key="9">
    <source>
        <dbReference type="Pfam" id="PF00185"/>
    </source>
</evidence>
<keyword evidence="12" id="KW-1185">Reference proteome</keyword>
<dbReference type="InterPro" id="IPR036901">
    <property type="entry name" value="Asp/Orn_carbamoylTrfase_sf"/>
</dbReference>
<dbReference type="Proteomes" id="UP000295636">
    <property type="component" value="Unassembled WGS sequence"/>
</dbReference>
<dbReference type="GO" id="GO:0005737">
    <property type="term" value="C:cytoplasm"/>
    <property type="evidence" value="ECO:0007669"/>
    <property type="project" value="UniProtKB-SubCell"/>
</dbReference>
<reference evidence="11 12" key="1">
    <citation type="submission" date="2019-03" db="EMBL/GenBank/DDBJ databases">
        <title>This is whole genome sequence of Paenibacillus sp MS74 strain.</title>
        <authorList>
            <person name="Trinh H.N."/>
        </authorList>
    </citation>
    <scope>NUCLEOTIDE SEQUENCE [LARGE SCALE GENOMIC DNA]</scope>
    <source>
        <strain evidence="11 12">MS74</strain>
    </source>
</reference>
<dbReference type="GO" id="GO:0019240">
    <property type="term" value="P:citrulline biosynthetic process"/>
    <property type="evidence" value="ECO:0007669"/>
    <property type="project" value="TreeGrafter"/>
</dbReference>
<dbReference type="InterPro" id="IPR006132">
    <property type="entry name" value="Asp/Orn_carbamoyltranf_P-bd"/>
</dbReference>
<evidence type="ECO:0000256" key="2">
    <source>
        <dbReference type="ARBA" id="ARBA00004975"/>
    </source>
</evidence>
<evidence type="ECO:0000256" key="5">
    <source>
        <dbReference type="ARBA" id="ARBA00016634"/>
    </source>
</evidence>
<feature type="binding site" evidence="8">
    <location>
        <position position="239"/>
    </location>
    <ligand>
        <name>L-ornithine</name>
        <dbReference type="ChEBI" id="CHEBI:46911"/>
    </ligand>
</feature>
<dbReference type="Pfam" id="PF00185">
    <property type="entry name" value="OTCace"/>
    <property type="match status" value="1"/>
</dbReference>
<comment type="subcellular location">
    <subcellularLocation>
        <location evidence="8">Cytoplasm</location>
    </subcellularLocation>
</comment>
<keyword evidence="6 8" id="KW-0808">Transferase</keyword>
<comment type="function">
    <text evidence="1">Reversibly catalyzes the transfer of the carbamoyl group from carbamoyl phosphate (CP) to the N(epsilon) atom of ornithine (ORN) to produce L-citrulline.</text>
</comment>
<dbReference type="GO" id="GO:0004585">
    <property type="term" value="F:ornithine carbamoyltransferase activity"/>
    <property type="evidence" value="ECO:0007669"/>
    <property type="project" value="UniProtKB-UniRule"/>
</dbReference>
<comment type="catalytic activity">
    <reaction evidence="7 8">
        <text>carbamoyl phosphate + L-ornithine = L-citrulline + phosphate + H(+)</text>
        <dbReference type="Rhea" id="RHEA:19513"/>
        <dbReference type="ChEBI" id="CHEBI:15378"/>
        <dbReference type="ChEBI" id="CHEBI:43474"/>
        <dbReference type="ChEBI" id="CHEBI:46911"/>
        <dbReference type="ChEBI" id="CHEBI:57743"/>
        <dbReference type="ChEBI" id="CHEBI:58228"/>
        <dbReference type="EC" id="2.1.3.3"/>
    </reaction>
</comment>
<comment type="pathway">
    <text evidence="2">Amino-acid biosynthesis; L-arginine biosynthesis; L-arginine from L-ornithine and carbamoyl phosphate: step 1/3.</text>
</comment>
<dbReference type="GO" id="GO:0016597">
    <property type="term" value="F:amino acid binding"/>
    <property type="evidence" value="ECO:0007669"/>
    <property type="project" value="InterPro"/>
</dbReference>
<evidence type="ECO:0000313" key="11">
    <source>
        <dbReference type="EMBL" id="TDF93473.1"/>
    </source>
</evidence>
<protein>
    <recommendedName>
        <fullName evidence="5 8">Ornithine carbamoyltransferase</fullName>
        <shortName evidence="8">OTCase</shortName>
        <ecNumber evidence="4 8">2.1.3.3</ecNumber>
    </recommendedName>
</protein>
<feature type="binding site" evidence="8">
    <location>
        <begin position="243"/>
        <end position="244"/>
    </location>
    <ligand>
        <name>L-ornithine</name>
        <dbReference type="ChEBI" id="CHEBI:46911"/>
    </ligand>
</feature>
<evidence type="ECO:0000256" key="1">
    <source>
        <dbReference type="ARBA" id="ARBA00003822"/>
    </source>
</evidence>
<evidence type="ECO:0000313" key="12">
    <source>
        <dbReference type="Proteomes" id="UP000295636"/>
    </source>
</evidence>
<organism evidence="11 12">
    <name type="scientific">Paenibacillus piri</name>
    <dbReference type="NCBI Taxonomy" id="2547395"/>
    <lineage>
        <taxon>Bacteria</taxon>
        <taxon>Bacillati</taxon>
        <taxon>Bacillota</taxon>
        <taxon>Bacilli</taxon>
        <taxon>Bacillales</taxon>
        <taxon>Paenibacillaceae</taxon>
        <taxon>Paenibacillus</taxon>
    </lineage>
</organism>
<dbReference type="PRINTS" id="PR00100">
    <property type="entry name" value="AOTCASE"/>
</dbReference>
<dbReference type="InterPro" id="IPR006130">
    <property type="entry name" value="Asp/Orn_carbamoylTrfase"/>
</dbReference>
<dbReference type="NCBIfam" id="TIGR00658">
    <property type="entry name" value="orni_carb_tr"/>
    <property type="match status" value="1"/>
</dbReference>
<dbReference type="PANTHER" id="PTHR45753:SF3">
    <property type="entry name" value="ORNITHINE TRANSCARBAMYLASE, MITOCHONDRIAL"/>
    <property type="match status" value="1"/>
</dbReference>
<accession>A0A4R5KE05</accession>
<feature type="binding site" evidence="8">
    <location>
        <position position="93"/>
    </location>
    <ligand>
        <name>carbamoyl phosphate</name>
        <dbReference type="ChEBI" id="CHEBI:58228"/>
    </ligand>
</feature>
<keyword evidence="8" id="KW-0963">Cytoplasm</keyword>
<feature type="binding site" evidence="8">
    <location>
        <begin position="144"/>
        <end position="147"/>
    </location>
    <ligand>
        <name>carbamoyl phosphate</name>
        <dbReference type="ChEBI" id="CHEBI:58228"/>
    </ligand>
</feature>
<feature type="domain" description="Aspartate/ornithine carbamoyltransferase Asp/Orn-binding" evidence="9">
    <location>
        <begin position="164"/>
        <end position="317"/>
    </location>
</feature>
<dbReference type="FunFam" id="3.40.50.1370:FF:000008">
    <property type="entry name" value="Ornithine carbamoyltransferase"/>
    <property type="match status" value="1"/>
</dbReference>
<proteinExistence type="inferred from homology"/>
<dbReference type="Pfam" id="PF02729">
    <property type="entry name" value="OTCace_N"/>
    <property type="match status" value="1"/>
</dbReference>
<feature type="binding site" evidence="8">
    <location>
        <position position="307"/>
    </location>
    <ligand>
        <name>carbamoyl phosphate</name>
        <dbReference type="ChEBI" id="CHEBI:58228"/>
    </ligand>
</feature>
<dbReference type="HAMAP" id="MF_01109">
    <property type="entry name" value="OTCase"/>
    <property type="match status" value="1"/>
</dbReference>